<dbReference type="PANTHER" id="PTHR11229:SF16">
    <property type="entry name" value="LARGE RIBOSOMAL SUBUNIT PROTEIN UL3C"/>
    <property type="match status" value="1"/>
</dbReference>
<feature type="region of interest" description="Disordered" evidence="10">
    <location>
        <begin position="60"/>
        <end position="79"/>
    </location>
</feature>
<evidence type="ECO:0000256" key="6">
    <source>
        <dbReference type="ARBA" id="ARBA00035243"/>
    </source>
</evidence>
<keyword evidence="3 7" id="KW-0694">RNA-binding</keyword>
<evidence type="ECO:0000256" key="2">
    <source>
        <dbReference type="ARBA" id="ARBA00022730"/>
    </source>
</evidence>
<dbReference type="InterPro" id="IPR019927">
    <property type="entry name" value="Ribosomal_uL3_bac/org-type"/>
</dbReference>
<evidence type="ECO:0000256" key="4">
    <source>
        <dbReference type="ARBA" id="ARBA00022980"/>
    </source>
</evidence>
<dbReference type="RefSeq" id="WP_146506981.1">
    <property type="nucleotide sequence ID" value="NZ_SIHI01000001.1"/>
</dbReference>
<evidence type="ECO:0000256" key="8">
    <source>
        <dbReference type="RuleBase" id="RU003905"/>
    </source>
</evidence>
<evidence type="ECO:0000256" key="9">
    <source>
        <dbReference type="RuleBase" id="RU003906"/>
    </source>
</evidence>
<evidence type="ECO:0000256" key="1">
    <source>
        <dbReference type="ARBA" id="ARBA00006540"/>
    </source>
</evidence>
<dbReference type="GO" id="GO:0019843">
    <property type="term" value="F:rRNA binding"/>
    <property type="evidence" value="ECO:0007669"/>
    <property type="project" value="UniProtKB-UniRule"/>
</dbReference>
<evidence type="ECO:0000256" key="7">
    <source>
        <dbReference type="HAMAP-Rule" id="MF_01325"/>
    </source>
</evidence>
<dbReference type="InterPro" id="IPR019926">
    <property type="entry name" value="Ribosomal_uL3_CS"/>
</dbReference>
<gene>
    <name evidence="7 11" type="primary">rplC</name>
    <name evidence="11" type="ORF">KOR42_04610</name>
</gene>
<dbReference type="Proteomes" id="UP000317243">
    <property type="component" value="Unassembled WGS sequence"/>
</dbReference>
<dbReference type="AlphaFoldDB" id="A0A5C5X4E9"/>
<keyword evidence="2 7" id="KW-0699">rRNA-binding</keyword>
<sequence length="241" mass="26048">MPVGLLGKKVGMTQVYDANGVVVPVTVIELGPCTVLQVKTVDSDGYEAVQVGFEDKLSQKDLARPESQRKRTRANRAERGHVVALKSKRQQAMAERGVEAPPKAGCEAKRFIREFRVDGEQHGLDVGQELRADVFADVKAVDVVATSKGRGTTGVMKRHNFQGQRATHGVKKVHRMPGSIGQATDPARVWKGKRMAGRYGGTQVTVRNLDVVSVDAENNMLLINGAVPGPNGGYVVVRVAK</sequence>
<dbReference type="EMBL" id="SIHI01000001">
    <property type="protein sequence ID" value="TWT57103.1"/>
    <property type="molecule type" value="Genomic_DNA"/>
</dbReference>
<dbReference type="FunFam" id="2.40.30.10:FF:000004">
    <property type="entry name" value="50S ribosomal protein L3"/>
    <property type="match status" value="1"/>
</dbReference>
<evidence type="ECO:0000256" key="5">
    <source>
        <dbReference type="ARBA" id="ARBA00023274"/>
    </source>
</evidence>
<dbReference type="GO" id="GO:0022625">
    <property type="term" value="C:cytosolic large ribosomal subunit"/>
    <property type="evidence" value="ECO:0007669"/>
    <property type="project" value="TreeGrafter"/>
</dbReference>
<name>A0A5C5X4E9_9PLAN</name>
<evidence type="ECO:0000313" key="11">
    <source>
        <dbReference type="EMBL" id="TWT57103.1"/>
    </source>
</evidence>
<dbReference type="GO" id="GO:0003735">
    <property type="term" value="F:structural constituent of ribosome"/>
    <property type="evidence" value="ECO:0007669"/>
    <property type="project" value="UniProtKB-UniRule"/>
</dbReference>
<dbReference type="PROSITE" id="PS00474">
    <property type="entry name" value="RIBOSOMAL_L3"/>
    <property type="match status" value="1"/>
</dbReference>
<organism evidence="11 12">
    <name type="scientific">Thalassoglobus neptunius</name>
    <dbReference type="NCBI Taxonomy" id="1938619"/>
    <lineage>
        <taxon>Bacteria</taxon>
        <taxon>Pseudomonadati</taxon>
        <taxon>Planctomycetota</taxon>
        <taxon>Planctomycetia</taxon>
        <taxon>Planctomycetales</taxon>
        <taxon>Planctomycetaceae</taxon>
        <taxon>Thalassoglobus</taxon>
    </lineage>
</organism>
<accession>A0A5C5X4E9</accession>
<dbReference type="OrthoDB" id="9806135at2"/>
<dbReference type="NCBIfam" id="TIGR03625">
    <property type="entry name" value="L3_bact"/>
    <property type="match status" value="1"/>
</dbReference>
<keyword evidence="5 7" id="KW-0687">Ribonucleoprotein</keyword>
<comment type="function">
    <text evidence="7 9">One of the primary rRNA binding proteins, it binds directly near the 3'-end of the 23S rRNA, where it nucleates assembly of the 50S subunit.</text>
</comment>
<dbReference type="PANTHER" id="PTHR11229">
    <property type="entry name" value="50S RIBOSOMAL PROTEIN L3"/>
    <property type="match status" value="1"/>
</dbReference>
<dbReference type="SUPFAM" id="SSF50447">
    <property type="entry name" value="Translation proteins"/>
    <property type="match status" value="1"/>
</dbReference>
<keyword evidence="4 7" id="KW-0689">Ribosomal protein</keyword>
<dbReference type="Gene3D" id="3.30.160.810">
    <property type="match status" value="1"/>
</dbReference>
<reference evidence="11 12" key="1">
    <citation type="submission" date="2019-02" db="EMBL/GenBank/DDBJ databases">
        <title>Deep-cultivation of Planctomycetes and their phenomic and genomic characterization uncovers novel biology.</title>
        <authorList>
            <person name="Wiegand S."/>
            <person name="Jogler M."/>
            <person name="Boedeker C."/>
            <person name="Pinto D."/>
            <person name="Vollmers J."/>
            <person name="Rivas-Marin E."/>
            <person name="Kohn T."/>
            <person name="Peeters S.H."/>
            <person name="Heuer A."/>
            <person name="Rast P."/>
            <person name="Oberbeckmann S."/>
            <person name="Bunk B."/>
            <person name="Jeske O."/>
            <person name="Meyerdierks A."/>
            <person name="Storesund J.E."/>
            <person name="Kallscheuer N."/>
            <person name="Luecker S."/>
            <person name="Lage O.M."/>
            <person name="Pohl T."/>
            <person name="Merkel B.J."/>
            <person name="Hornburger P."/>
            <person name="Mueller R.-W."/>
            <person name="Bruemmer F."/>
            <person name="Labrenz M."/>
            <person name="Spormann A.M."/>
            <person name="Op Den Camp H."/>
            <person name="Overmann J."/>
            <person name="Amann R."/>
            <person name="Jetten M.S.M."/>
            <person name="Mascher T."/>
            <person name="Medema M.H."/>
            <person name="Devos D.P."/>
            <person name="Kaster A.-K."/>
            <person name="Ovreas L."/>
            <person name="Rohde M."/>
            <person name="Galperin M.Y."/>
            <person name="Jogler C."/>
        </authorList>
    </citation>
    <scope>NUCLEOTIDE SEQUENCE [LARGE SCALE GENOMIC DNA]</scope>
    <source>
        <strain evidence="11 12">KOR42</strain>
    </source>
</reference>
<dbReference type="GO" id="GO:0006412">
    <property type="term" value="P:translation"/>
    <property type="evidence" value="ECO:0007669"/>
    <property type="project" value="UniProtKB-UniRule"/>
</dbReference>
<comment type="subunit">
    <text evidence="7 9">Part of the 50S ribosomal subunit. Forms a cluster with proteins L14 and L19.</text>
</comment>
<evidence type="ECO:0000313" key="12">
    <source>
        <dbReference type="Proteomes" id="UP000317243"/>
    </source>
</evidence>
<dbReference type="InterPro" id="IPR000597">
    <property type="entry name" value="Ribosomal_uL3"/>
</dbReference>
<evidence type="ECO:0000256" key="3">
    <source>
        <dbReference type="ARBA" id="ARBA00022884"/>
    </source>
</evidence>
<proteinExistence type="inferred from homology"/>
<dbReference type="InterPro" id="IPR009000">
    <property type="entry name" value="Transl_B-barrel_sf"/>
</dbReference>
<comment type="similarity">
    <text evidence="1 7 8">Belongs to the universal ribosomal protein uL3 family.</text>
</comment>
<keyword evidence="12" id="KW-1185">Reference proteome</keyword>
<dbReference type="HAMAP" id="MF_01325_B">
    <property type="entry name" value="Ribosomal_uL3_B"/>
    <property type="match status" value="1"/>
</dbReference>
<evidence type="ECO:0000256" key="10">
    <source>
        <dbReference type="SAM" id="MobiDB-lite"/>
    </source>
</evidence>
<protein>
    <recommendedName>
        <fullName evidence="6 7">Large ribosomal subunit protein uL3</fullName>
    </recommendedName>
</protein>
<dbReference type="Pfam" id="PF00297">
    <property type="entry name" value="Ribosomal_L3"/>
    <property type="match status" value="1"/>
</dbReference>
<dbReference type="Gene3D" id="2.40.30.10">
    <property type="entry name" value="Translation factors"/>
    <property type="match status" value="1"/>
</dbReference>
<comment type="caution">
    <text evidence="11">The sequence shown here is derived from an EMBL/GenBank/DDBJ whole genome shotgun (WGS) entry which is preliminary data.</text>
</comment>